<feature type="binding site" evidence="7">
    <location>
        <position position="197"/>
    </location>
    <ligand>
        <name>Zn(2+)</name>
        <dbReference type="ChEBI" id="CHEBI:29105"/>
        <label>2</label>
    </ligand>
</feature>
<evidence type="ECO:0000256" key="4">
    <source>
        <dbReference type="ARBA" id="ARBA00022801"/>
    </source>
</evidence>
<reference evidence="10 11" key="1">
    <citation type="submission" date="2019-02" db="EMBL/GenBank/DDBJ databases">
        <title>Draft genome sequences of novel Actinobacteria.</title>
        <authorList>
            <person name="Sahin N."/>
            <person name="Ay H."/>
            <person name="Saygin H."/>
        </authorList>
    </citation>
    <scope>NUCLEOTIDE SEQUENCE [LARGE SCALE GENOMIC DNA]</scope>
    <source>
        <strain evidence="10 11">KC603</strain>
    </source>
</reference>
<organism evidence="10 11">
    <name type="scientific">Jiangella ureilytica</name>
    <dbReference type="NCBI Taxonomy" id="2530374"/>
    <lineage>
        <taxon>Bacteria</taxon>
        <taxon>Bacillati</taxon>
        <taxon>Actinomycetota</taxon>
        <taxon>Actinomycetes</taxon>
        <taxon>Jiangellales</taxon>
        <taxon>Jiangellaceae</taxon>
        <taxon>Jiangella</taxon>
    </lineage>
</organism>
<evidence type="ECO:0000313" key="10">
    <source>
        <dbReference type="EMBL" id="TDC48447.1"/>
    </source>
</evidence>
<evidence type="ECO:0000259" key="9">
    <source>
        <dbReference type="Pfam" id="PF01261"/>
    </source>
</evidence>
<feature type="binding site" evidence="7">
    <location>
        <position position="157"/>
    </location>
    <ligand>
        <name>Zn(2+)</name>
        <dbReference type="ChEBI" id="CHEBI:29105"/>
        <label>1</label>
    </ligand>
</feature>
<dbReference type="AlphaFoldDB" id="A0A4R4RGH0"/>
<evidence type="ECO:0000256" key="3">
    <source>
        <dbReference type="ARBA" id="ARBA00022763"/>
    </source>
</evidence>
<dbReference type="NCBIfam" id="TIGR00587">
    <property type="entry name" value="nfo"/>
    <property type="match status" value="1"/>
</dbReference>
<dbReference type="CDD" id="cd00019">
    <property type="entry name" value="AP2Ec"/>
    <property type="match status" value="1"/>
</dbReference>
<dbReference type="Pfam" id="PF01261">
    <property type="entry name" value="AP_endonuc_2"/>
    <property type="match status" value="1"/>
</dbReference>
<comment type="function">
    <text evidence="7">Endonuclease IV plays a role in DNA repair. It cleaves phosphodiester bonds at apurinic or apyrimidinic (AP) sites, generating a 3'-hydroxyl group and a 5'-terminal sugar phosphate.</text>
</comment>
<accession>A0A4R4RGH0</accession>
<evidence type="ECO:0000256" key="2">
    <source>
        <dbReference type="ARBA" id="ARBA00022723"/>
    </source>
</evidence>
<keyword evidence="2 7" id="KW-0479">Metal-binding</keyword>
<feature type="region of interest" description="Disordered" evidence="8">
    <location>
        <begin position="13"/>
        <end position="46"/>
    </location>
</feature>
<dbReference type="InterPro" id="IPR013022">
    <property type="entry name" value="Xyl_isomerase-like_TIM-brl"/>
</dbReference>
<feature type="binding site" evidence="7">
    <location>
        <position position="234"/>
    </location>
    <ligand>
        <name>Zn(2+)</name>
        <dbReference type="ChEBI" id="CHEBI:29105"/>
        <label>3</label>
    </ligand>
</feature>
<sequence>MCSPAFPAWAAASACNARNRRPARRSRRSPESRSSTSDRAPAHPEDPVTDALALLGTHLPVAGKLVALPERAAGIGASSVQVFLGNPRGWAMTPGDSGTDATFRTAADDHGLTVLVHAAYLVNLGSPVPETAQRSAAALAHSLRRARDVGARGVVVHTGSCVTAGHRDDAMRQVRELLLPLLDELDAAPGGPGLLLEPTAGQGQSLCATVDDLGPYLAALDHHPRALVCLDTCHLFAAGHDLAAPGGMTAMLDRFADVAGPDRLAAVHANDSMDVCGSFRDRHQRIGKGHIGTAAFGELLHHKSVAGLPVVLETPGGPPAYAEDLSLLKELQPSSQK</sequence>
<feature type="binding site" evidence="7">
    <location>
        <position position="231"/>
    </location>
    <ligand>
        <name>Zn(2+)</name>
        <dbReference type="ChEBI" id="CHEBI:29105"/>
        <label>2</label>
    </ligand>
</feature>
<feature type="domain" description="Xylose isomerase-like TIM barrel" evidence="9">
    <location>
        <begin position="70"/>
        <end position="330"/>
    </location>
</feature>
<dbReference type="Proteomes" id="UP000295621">
    <property type="component" value="Unassembled WGS sequence"/>
</dbReference>
<keyword evidence="5 7" id="KW-0862">Zinc</keyword>
<dbReference type="GO" id="GO:0003677">
    <property type="term" value="F:DNA binding"/>
    <property type="evidence" value="ECO:0007669"/>
    <property type="project" value="InterPro"/>
</dbReference>
<feature type="binding site" evidence="7">
    <location>
        <position position="281"/>
    </location>
    <ligand>
        <name>Zn(2+)</name>
        <dbReference type="ChEBI" id="CHEBI:29105"/>
        <label>3</label>
    </ligand>
</feature>
<dbReference type="InterPro" id="IPR001719">
    <property type="entry name" value="AP_endonuc_2"/>
</dbReference>
<dbReference type="PROSITE" id="PS00731">
    <property type="entry name" value="AP_NUCLEASE_F2_3"/>
    <property type="match status" value="1"/>
</dbReference>
<dbReference type="HAMAP" id="MF_00152">
    <property type="entry name" value="Nfo"/>
    <property type="match status" value="1"/>
</dbReference>
<feature type="binding site" evidence="7">
    <location>
        <position position="283"/>
    </location>
    <ligand>
        <name>Zn(2+)</name>
        <dbReference type="ChEBI" id="CHEBI:29105"/>
        <label>3</label>
    </ligand>
</feature>
<evidence type="ECO:0000256" key="5">
    <source>
        <dbReference type="ARBA" id="ARBA00022833"/>
    </source>
</evidence>
<dbReference type="GO" id="GO:0003906">
    <property type="term" value="F:DNA-(apurinic or apyrimidinic site) endonuclease activity"/>
    <property type="evidence" value="ECO:0007669"/>
    <property type="project" value="TreeGrafter"/>
</dbReference>
<keyword evidence="11" id="KW-1185">Reference proteome</keyword>
<evidence type="ECO:0000313" key="11">
    <source>
        <dbReference type="Proteomes" id="UP000295621"/>
    </source>
</evidence>
<keyword evidence="7" id="KW-0540">Nuclease</keyword>
<keyword evidence="7" id="KW-0255">Endonuclease</keyword>
<comment type="caution">
    <text evidence="10">The sequence shown here is derived from an EMBL/GenBank/DDBJ whole genome shotgun (WGS) entry which is preliminary data.</text>
</comment>
<dbReference type="EMBL" id="SMKL01000056">
    <property type="protein sequence ID" value="TDC48447.1"/>
    <property type="molecule type" value="Genomic_DNA"/>
</dbReference>
<dbReference type="SUPFAM" id="SSF51658">
    <property type="entry name" value="Xylose isomerase-like"/>
    <property type="match status" value="1"/>
</dbReference>
<keyword evidence="6 7" id="KW-0234">DNA repair</keyword>
<feature type="binding site" evidence="7">
    <location>
        <position position="117"/>
    </location>
    <ligand>
        <name>Zn(2+)</name>
        <dbReference type="ChEBI" id="CHEBI:29105"/>
        <label>1</label>
    </ligand>
</feature>
<gene>
    <name evidence="7" type="primary">nfo</name>
    <name evidence="10" type="ORF">E1212_21295</name>
</gene>
<dbReference type="PROSITE" id="PS51432">
    <property type="entry name" value="AP_NUCLEASE_F2_4"/>
    <property type="match status" value="1"/>
</dbReference>
<evidence type="ECO:0000256" key="8">
    <source>
        <dbReference type="SAM" id="MobiDB-lite"/>
    </source>
</evidence>
<feature type="compositionally biased region" description="Basic residues" evidence="8">
    <location>
        <begin position="18"/>
        <end position="27"/>
    </location>
</feature>
<feature type="binding site" evidence="7">
    <location>
        <position position="268"/>
    </location>
    <ligand>
        <name>Zn(2+)</name>
        <dbReference type="ChEBI" id="CHEBI:29105"/>
        <label>2</label>
    </ligand>
</feature>
<protein>
    <recommendedName>
        <fullName evidence="7">Probable endonuclease 4</fullName>
        <ecNumber evidence="7">3.1.21.2</ecNumber>
    </recommendedName>
    <alternativeName>
        <fullName evidence="7">Endodeoxyribonuclease IV</fullName>
    </alternativeName>
    <alternativeName>
        <fullName evidence="7">Endonuclease IV</fullName>
    </alternativeName>
</protein>
<evidence type="ECO:0000256" key="6">
    <source>
        <dbReference type="ARBA" id="ARBA00023204"/>
    </source>
</evidence>
<proteinExistence type="inferred from homology"/>
<dbReference type="SMART" id="SM00518">
    <property type="entry name" value="AP2Ec"/>
    <property type="match status" value="1"/>
</dbReference>
<feature type="binding site" evidence="7">
    <location>
        <position position="313"/>
    </location>
    <ligand>
        <name>Zn(2+)</name>
        <dbReference type="ChEBI" id="CHEBI:29105"/>
        <label>2</label>
    </ligand>
</feature>
<dbReference type="GO" id="GO:0008270">
    <property type="term" value="F:zinc ion binding"/>
    <property type="evidence" value="ECO:0007669"/>
    <property type="project" value="UniProtKB-UniRule"/>
</dbReference>
<comment type="cofactor">
    <cofactor evidence="7">
        <name>Zn(2+)</name>
        <dbReference type="ChEBI" id="CHEBI:29105"/>
    </cofactor>
    <text evidence="7">Binds 3 Zn(2+) ions.</text>
</comment>
<dbReference type="InterPro" id="IPR036237">
    <property type="entry name" value="Xyl_isomerase-like_sf"/>
</dbReference>
<dbReference type="Gene3D" id="3.20.20.150">
    <property type="entry name" value="Divalent-metal-dependent TIM barrel enzymes"/>
    <property type="match status" value="1"/>
</dbReference>
<comment type="catalytic activity">
    <reaction evidence="7">
        <text>Endonucleolytic cleavage to 5'-phosphooligonucleotide end-products.</text>
        <dbReference type="EC" id="3.1.21.2"/>
    </reaction>
</comment>
<dbReference type="PANTHER" id="PTHR21445">
    <property type="entry name" value="ENDONUCLEASE IV ENDODEOXYRIBONUCLEASE IV"/>
    <property type="match status" value="1"/>
</dbReference>
<keyword evidence="4 7" id="KW-0378">Hydrolase</keyword>
<dbReference type="GO" id="GO:0008081">
    <property type="term" value="F:phosphoric diester hydrolase activity"/>
    <property type="evidence" value="ECO:0007669"/>
    <property type="project" value="TreeGrafter"/>
</dbReference>
<comment type="similarity">
    <text evidence="1 7">Belongs to the AP endonuclease 2 family.</text>
</comment>
<keyword evidence="3 7" id="KW-0227">DNA damage</keyword>
<dbReference type="GO" id="GO:0008833">
    <property type="term" value="F:deoxyribonuclease IV (phage-T4-induced) activity"/>
    <property type="evidence" value="ECO:0007669"/>
    <property type="project" value="UniProtKB-UniRule"/>
</dbReference>
<dbReference type="PANTHER" id="PTHR21445:SF0">
    <property type="entry name" value="APURINIC-APYRIMIDINIC ENDONUCLEASE"/>
    <property type="match status" value="1"/>
</dbReference>
<dbReference type="EC" id="3.1.21.2" evidence="7"/>
<dbReference type="GO" id="GO:0006284">
    <property type="term" value="P:base-excision repair"/>
    <property type="evidence" value="ECO:0007669"/>
    <property type="project" value="TreeGrafter"/>
</dbReference>
<evidence type="ECO:0000256" key="1">
    <source>
        <dbReference type="ARBA" id="ARBA00005340"/>
    </source>
</evidence>
<dbReference type="InterPro" id="IPR018246">
    <property type="entry name" value="AP_endonuc_F2_Zn_BS"/>
</dbReference>
<feature type="binding site" evidence="7">
    <location>
        <position position="197"/>
    </location>
    <ligand>
        <name>Zn(2+)</name>
        <dbReference type="ChEBI" id="CHEBI:29105"/>
        <label>1</label>
    </ligand>
</feature>
<evidence type="ECO:0000256" key="7">
    <source>
        <dbReference type="HAMAP-Rule" id="MF_00152"/>
    </source>
</evidence>
<dbReference type="OrthoDB" id="9805666at2"/>
<name>A0A4R4RGH0_9ACTN</name>